<evidence type="ECO:0000313" key="2">
    <source>
        <dbReference type="EMBL" id="PKQ63713.1"/>
    </source>
</evidence>
<organism evidence="2 3">
    <name type="scientific">Labilibaculum manganireducens</name>
    <dbReference type="NCBI Taxonomy" id="1940525"/>
    <lineage>
        <taxon>Bacteria</taxon>
        <taxon>Pseudomonadati</taxon>
        <taxon>Bacteroidota</taxon>
        <taxon>Bacteroidia</taxon>
        <taxon>Marinilabiliales</taxon>
        <taxon>Marinifilaceae</taxon>
        <taxon>Labilibaculum</taxon>
    </lineage>
</organism>
<name>A0A2N3I0E7_9BACT</name>
<keyword evidence="3" id="KW-1185">Reference proteome</keyword>
<accession>A0A2N3I0E7</accession>
<protein>
    <recommendedName>
        <fullName evidence="4">DUF4382 domain-containing protein</fullName>
    </recommendedName>
</protein>
<feature type="chain" id="PRO_5014859083" description="DUF4382 domain-containing protein" evidence="1">
    <location>
        <begin position="24"/>
        <end position="282"/>
    </location>
</feature>
<proteinExistence type="predicted"/>
<sequence>MRRFISGLALSFCVLLVNSCSTGSDPEDIILDVFSVPAELTLQIENVFNDLAMDVNGIAMHKLEFTGDLITTNVAKCLKASVHRNSETSVLDSIVLDYGTATCSSNGAAFKGKVIVDPKDGDLKSFDIRLRDFSSYGYSITGTVDFQITGETAGNDFSMKMENAEFLINGTGETVYTVTVASINNVYTFLKSEAGSPAYIDDVFKFTTSLSGETPDGVLFNLESSSDLIYAYSCKNIIGGKADFSLSDIGDGIVNFGGGDPESDCDAKATVSAFGANISITL</sequence>
<dbReference type="EMBL" id="MVDE01000027">
    <property type="protein sequence ID" value="PKQ63713.1"/>
    <property type="molecule type" value="Genomic_DNA"/>
</dbReference>
<dbReference type="RefSeq" id="WP_101310753.1">
    <property type="nucleotide sequence ID" value="NZ_MVDE01000027.1"/>
</dbReference>
<keyword evidence="1" id="KW-0732">Signal</keyword>
<evidence type="ECO:0008006" key="4">
    <source>
        <dbReference type="Google" id="ProtNLM"/>
    </source>
</evidence>
<evidence type="ECO:0000256" key="1">
    <source>
        <dbReference type="SAM" id="SignalP"/>
    </source>
</evidence>
<evidence type="ECO:0000313" key="3">
    <source>
        <dbReference type="Proteomes" id="UP000233618"/>
    </source>
</evidence>
<dbReference type="Proteomes" id="UP000233618">
    <property type="component" value="Unassembled WGS sequence"/>
</dbReference>
<feature type="signal peptide" evidence="1">
    <location>
        <begin position="1"/>
        <end position="23"/>
    </location>
</feature>
<reference evidence="2 3" key="1">
    <citation type="journal article" date="2017" name="Front. Microbiol.">
        <title>Labilibaculum manganireducens gen. nov., sp. nov. and Labilibaculum filiforme sp. nov., Novel Bacteroidetes Isolated from Subsurface Sediments of the Baltic Sea.</title>
        <authorList>
            <person name="Vandieken V."/>
            <person name="Marshall I.P."/>
            <person name="Niemann H."/>
            <person name="Engelen B."/>
            <person name="Cypionka H."/>
        </authorList>
    </citation>
    <scope>NUCLEOTIDE SEQUENCE [LARGE SCALE GENOMIC DNA]</scope>
    <source>
        <strain evidence="2 3">59.10-2M</strain>
    </source>
</reference>
<comment type="caution">
    <text evidence="2">The sequence shown here is derived from an EMBL/GenBank/DDBJ whole genome shotgun (WGS) entry which is preliminary data.</text>
</comment>
<gene>
    <name evidence="2" type="ORF">BZG01_15470</name>
</gene>
<dbReference type="AlphaFoldDB" id="A0A2N3I0E7"/>